<gene>
    <name evidence="1" type="ORF">SLEP1_g52532</name>
</gene>
<organism evidence="1 2">
    <name type="scientific">Rubroshorea leprosula</name>
    <dbReference type="NCBI Taxonomy" id="152421"/>
    <lineage>
        <taxon>Eukaryota</taxon>
        <taxon>Viridiplantae</taxon>
        <taxon>Streptophyta</taxon>
        <taxon>Embryophyta</taxon>
        <taxon>Tracheophyta</taxon>
        <taxon>Spermatophyta</taxon>
        <taxon>Magnoliopsida</taxon>
        <taxon>eudicotyledons</taxon>
        <taxon>Gunneridae</taxon>
        <taxon>Pentapetalae</taxon>
        <taxon>rosids</taxon>
        <taxon>malvids</taxon>
        <taxon>Malvales</taxon>
        <taxon>Dipterocarpaceae</taxon>
        <taxon>Rubroshorea</taxon>
    </lineage>
</organism>
<proteinExistence type="predicted"/>
<reference evidence="1 2" key="1">
    <citation type="journal article" date="2021" name="Commun. Biol.">
        <title>The genome of Shorea leprosula (Dipterocarpaceae) highlights the ecological relevance of drought in aseasonal tropical rainforests.</title>
        <authorList>
            <person name="Ng K.K.S."/>
            <person name="Kobayashi M.J."/>
            <person name="Fawcett J.A."/>
            <person name="Hatakeyama M."/>
            <person name="Paape T."/>
            <person name="Ng C.H."/>
            <person name="Ang C.C."/>
            <person name="Tnah L.H."/>
            <person name="Lee C.T."/>
            <person name="Nishiyama T."/>
            <person name="Sese J."/>
            <person name="O'Brien M.J."/>
            <person name="Copetti D."/>
            <person name="Mohd Noor M.I."/>
            <person name="Ong R.C."/>
            <person name="Putra M."/>
            <person name="Sireger I.Z."/>
            <person name="Indrioko S."/>
            <person name="Kosugi Y."/>
            <person name="Izuno A."/>
            <person name="Isagi Y."/>
            <person name="Lee S.L."/>
            <person name="Shimizu K.K."/>
        </authorList>
    </citation>
    <scope>NUCLEOTIDE SEQUENCE [LARGE SCALE GENOMIC DNA]</scope>
    <source>
        <strain evidence="1">214</strain>
    </source>
</reference>
<protein>
    <submittedName>
        <fullName evidence="1">Uncharacterized protein</fullName>
    </submittedName>
</protein>
<name>A0AAV5M6K1_9ROSI</name>
<dbReference type="EMBL" id="BPVZ01000194">
    <property type="protein sequence ID" value="GKV45456.1"/>
    <property type="molecule type" value="Genomic_DNA"/>
</dbReference>
<dbReference type="AlphaFoldDB" id="A0AAV5M6K1"/>
<evidence type="ECO:0000313" key="1">
    <source>
        <dbReference type="EMBL" id="GKV45456.1"/>
    </source>
</evidence>
<evidence type="ECO:0000313" key="2">
    <source>
        <dbReference type="Proteomes" id="UP001054252"/>
    </source>
</evidence>
<accession>A0AAV5M6K1</accession>
<keyword evidence="2" id="KW-1185">Reference proteome</keyword>
<comment type="caution">
    <text evidence="1">The sequence shown here is derived from an EMBL/GenBank/DDBJ whole genome shotgun (WGS) entry which is preliminary data.</text>
</comment>
<sequence length="46" mass="5182">MRCSLDQALIFIEFPKEVVSGILPKLPKFGRMVTALCFSNLFPKPV</sequence>
<dbReference type="Proteomes" id="UP001054252">
    <property type="component" value="Unassembled WGS sequence"/>
</dbReference>